<dbReference type="InterPro" id="IPR009078">
    <property type="entry name" value="Ferritin-like_SF"/>
</dbReference>
<reference evidence="3 4" key="1">
    <citation type="submission" date="2017-11" db="EMBL/GenBank/DDBJ databases">
        <title>Draft genome sequence of Rhizobiales bacterium SY3-13.</title>
        <authorList>
            <person name="Sun C."/>
        </authorList>
    </citation>
    <scope>NUCLEOTIDE SEQUENCE [LARGE SCALE GENOMIC DNA]</scope>
    <source>
        <strain evidence="3 4">SY3-13</strain>
    </source>
</reference>
<protein>
    <submittedName>
        <fullName evidence="3">Rubrerythrin family protein</fullName>
    </submittedName>
</protein>
<dbReference type="CDD" id="cd01045">
    <property type="entry name" value="Ferritin_like_AB"/>
    <property type="match status" value="1"/>
</dbReference>
<dbReference type="EMBL" id="PHIG01000056">
    <property type="protein sequence ID" value="PJK27704.1"/>
    <property type="molecule type" value="Genomic_DNA"/>
</dbReference>
<dbReference type="GO" id="GO:0046872">
    <property type="term" value="F:metal ion binding"/>
    <property type="evidence" value="ECO:0007669"/>
    <property type="project" value="InterPro"/>
</dbReference>
<dbReference type="InterPro" id="IPR003251">
    <property type="entry name" value="Rr_diiron-bd_dom"/>
</dbReference>
<evidence type="ECO:0000313" key="3">
    <source>
        <dbReference type="EMBL" id="PJK27704.1"/>
    </source>
</evidence>
<dbReference type="AlphaFoldDB" id="A0A2M9FW72"/>
<accession>A0A2M9FW72</accession>
<keyword evidence="4" id="KW-1185">Reference proteome</keyword>
<dbReference type="Pfam" id="PF02915">
    <property type="entry name" value="Rubrerythrin"/>
    <property type="match status" value="1"/>
</dbReference>
<evidence type="ECO:0000256" key="1">
    <source>
        <dbReference type="SAM" id="MobiDB-lite"/>
    </source>
</evidence>
<dbReference type="Proteomes" id="UP000229498">
    <property type="component" value="Unassembled WGS sequence"/>
</dbReference>
<evidence type="ECO:0000313" key="4">
    <source>
        <dbReference type="Proteomes" id="UP000229498"/>
    </source>
</evidence>
<dbReference type="Gene3D" id="1.20.1260.10">
    <property type="match status" value="1"/>
</dbReference>
<dbReference type="GO" id="GO:0016491">
    <property type="term" value="F:oxidoreductase activity"/>
    <property type="evidence" value="ECO:0007669"/>
    <property type="project" value="InterPro"/>
</dbReference>
<evidence type="ECO:0000259" key="2">
    <source>
        <dbReference type="Pfam" id="PF02915"/>
    </source>
</evidence>
<name>A0A2M9FW72_9PROT</name>
<dbReference type="SUPFAM" id="SSF47240">
    <property type="entry name" value="Ferritin-like"/>
    <property type="match status" value="1"/>
</dbReference>
<feature type="region of interest" description="Disordered" evidence="1">
    <location>
        <begin position="53"/>
        <end position="93"/>
    </location>
</feature>
<dbReference type="RefSeq" id="WP_109795883.1">
    <property type="nucleotide sequence ID" value="NZ_PHIG01000056.1"/>
</dbReference>
<dbReference type="OrthoDB" id="6057955at2"/>
<proteinExistence type="predicted"/>
<dbReference type="InterPro" id="IPR012347">
    <property type="entry name" value="Ferritin-like"/>
</dbReference>
<sequence>MAKQARRLARIPLNQRAGSFRSLPLRNIAPHALGSVIVTQPSIPRRRRHLRWRKSTGNSPGEGFPRALWREGAGRSSKNGNRKGSIMPRLSKSPDTGVATLAELVGIANALEHEAERRYRWLAEEFRRRGEPETAEAFEGMAGEEEHHIVDVSRWADNLGQPVPAAESFFWRLPSDLAESWDEVAGSALLTPYRAFAIAVDNEERAFAFYAYVSAWAEDRKIAAEAEMLAREELRHAAKLRTQRRIAYRAEGRHRSTPELDDIQTEAALARLIVEEEAEIAEMFAAMADRLDDLGAAGSADDVRRMAEKAKTRAAVDEVKSSPDDMPPVPNSAAGIMTTAQARLERFSERLESVLIAAEDEKIMSLAQSSLEDVVRRIALINDRLERSDEV</sequence>
<gene>
    <name evidence="3" type="ORF">CVT23_20660</name>
</gene>
<feature type="domain" description="Rubrerythrin diiron-binding" evidence="2">
    <location>
        <begin position="103"/>
        <end position="156"/>
    </location>
</feature>
<comment type="caution">
    <text evidence="3">The sequence shown here is derived from an EMBL/GenBank/DDBJ whole genome shotgun (WGS) entry which is preliminary data.</text>
</comment>
<organism evidence="3 4">
    <name type="scientific">Minwuia thermotolerans</name>
    <dbReference type="NCBI Taxonomy" id="2056226"/>
    <lineage>
        <taxon>Bacteria</taxon>
        <taxon>Pseudomonadati</taxon>
        <taxon>Pseudomonadota</taxon>
        <taxon>Alphaproteobacteria</taxon>
        <taxon>Minwuiales</taxon>
        <taxon>Minwuiaceae</taxon>
        <taxon>Minwuia</taxon>
    </lineage>
</organism>